<dbReference type="EMBL" id="JALKII010000004">
    <property type="protein sequence ID" value="MCK0537553.1"/>
    <property type="molecule type" value="Genomic_DNA"/>
</dbReference>
<evidence type="ECO:0000313" key="5">
    <source>
        <dbReference type="Proteomes" id="UP001165524"/>
    </source>
</evidence>
<evidence type="ECO:0000259" key="3">
    <source>
        <dbReference type="Pfam" id="PF01926"/>
    </source>
</evidence>
<dbReference type="PANTHER" id="PTHR42714:SF2">
    <property type="entry name" value="TRNA MODIFICATION GTPASE GTPBP3, MITOCHONDRIAL"/>
    <property type="match status" value="1"/>
</dbReference>
<dbReference type="Gene3D" id="3.40.50.300">
    <property type="entry name" value="P-loop containing nucleotide triphosphate hydrolases"/>
    <property type="match status" value="1"/>
</dbReference>
<dbReference type="InterPro" id="IPR027417">
    <property type="entry name" value="P-loop_NTPase"/>
</dbReference>
<keyword evidence="5" id="KW-1185">Reference proteome</keyword>
<dbReference type="SUPFAM" id="SSF52540">
    <property type="entry name" value="P-loop containing nucleoside triphosphate hydrolases"/>
    <property type="match status" value="1"/>
</dbReference>
<feature type="compositionally biased region" description="Basic and acidic residues" evidence="2">
    <location>
        <begin position="1"/>
        <end position="10"/>
    </location>
</feature>
<feature type="compositionally biased region" description="Basic and acidic residues" evidence="2">
    <location>
        <begin position="74"/>
        <end position="84"/>
    </location>
</feature>
<dbReference type="Pfam" id="PF01926">
    <property type="entry name" value="MMR_HSR1"/>
    <property type="match status" value="1"/>
</dbReference>
<keyword evidence="1" id="KW-0963">Cytoplasm</keyword>
<dbReference type="InterPro" id="IPR006073">
    <property type="entry name" value="GTP-bd"/>
</dbReference>
<proteinExistence type="predicted"/>
<protein>
    <submittedName>
        <fullName evidence="4">50S ribosome-binding GTPase</fullName>
    </submittedName>
</protein>
<evidence type="ECO:0000313" key="4">
    <source>
        <dbReference type="EMBL" id="MCK0537553.1"/>
    </source>
</evidence>
<name>A0ABT0E6U5_9GAMM</name>
<organism evidence="4 5">
    <name type="scientific">Alcanivorax quisquiliarum</name>
    <dbReference type="NCBI Taxonomy" id="2933565"/>
    <lineage>
        <taxon>Bacteria</taxon>
        <taxon>Pseudomonadati</taxon>
        <taxon>Pseudomonadota</taxon>
        <taxon>Gammaproteobacteria</taxon>
        <taxon>Oceanospirillales</taxon>
        <taxon>Alcanivoracaceae</taxon>
        <taxon>Alcanivorax</taxon>
    </lineage>
</organism>
<dbReference type="PANTHER" id="PTHR42714">
    <property type="entry name" value="TRNA MODIFICATION GTPASE GTPBP3"/>
    <property type="match status" value="1"/>
</dbReference>
<evidence type="ECO:0000256" key="2">
    <source>
        <dbReference type="SAM" id="MobiDB-lite"/>
    </source>
</evidence>
<gene>
    <name evidence="4" type="ORF">MU846_07500</name>
</gene>
<sequence length="375" mass="41348">MGSNASDKEPLSISAGQLSSGEAAREDSPEVSAIPDIAGNVSHKGEAAGENIDSHLRSDAENSQEPSAESKANVSDEKADPSDIEMERQKKIKLLEFVRKELHKARTYTPRVGVFGVTGVGKSSLCNALFGRDVAKISDVAACTRSPQEIMIGDAANGGLILVDVPGVGENEARDIEYIELYKSLMPEMDLVLWAIKADDRAYSSAVRAYKTAVKPHLGKCPVVFVITHTDKIEPFREWDIENKRPGEKQLHNITLKEHEISKEFDIPVSSVVAVSAHDHYNLDALVTRVVEVLPNEKKVSFTREAREENVTPETIAVAETGLMDYVAEKLGDAAYYIRHELVDMATEAIKNHLPKVVTTVATVFSGWLKERWRW</sequence>
<reference evidence="4" key="1">
    <citation type="submission" date="2022-04" db="EMBL/GenBank/DDBJ databases">
        <title>Alcanivorax sp. CY1518 draft genome sequence.</title>
        <authorList>
            <person name="Zhao G."/>
            <person name="An M."/>
        </authorList>
    </citation>
    <scope>NUCLEOTIDE SEQUENCE</scope>
    <source>
        <strain evidence="4">CY1518</strain>
    </source>
</reference>
<feature type="domain" description="G" evidence="3">
    <location>
        <begin position="111"/>
        <end position="209"/>
    </location>
</feature>
<comment type="caution">
    <text evidence="4">The sequence shown here is derived from an EMBL/GenBank/DDBJ whole genome shotgun (WGS) entry which is preliminary data.</text>
</comment>
<dbReference type="RefSeq" id="WP_246951256.1">
    <property type="nucleotide sequence ID" value="NZ_JALKII010000004.1"/>
</dbReference>
<dbReference type="Proteomes" id="UP001165524">
    <property type="component" value="Unassembled WGS sequence"/>
</dbReference>
<accession>A0ABT0E6U5</accession>
<feature type="region of interest" description="Disordered" evidence="2">
    <location>
        <begin position="1"/>
        <end position="84"/>
    </location>
</feature>
<evidence type="ECO:0000256" key="1">
    <source>
        <dbReference type="ARBA" id="ARBA00022490"/>
    </source>
</evidence>
<feature type="compositionally biased region" description="Polar residues" evidence="2">
    <location>
        <begin position="61"/>
        <end position="73"/>
    </location>
</feature>
<feature type="compositionally biased region" description="Basic and acidic residues" evidence="2">
    <location>
        <begin position="43"/>
        <end position="60"/>
    </location>
</feature>